<feature type="compositionally biased region" description="Basic and acidic residues" evidence="2">
    <location>
        <begin position="525"/>
        <end position="536"/>
    </location>
</feature>
<organism evidence="4 5">
    <name type="scientific">Riccia sorocarpa</name>
    <dbReference type="NCBI Taxonomy" id="122646"/>
    <lineage>
        <taxon>Eukaryota</taxon>
        <taxon>Viridiplantae</taxon>
        <taxon>Streptophyta</taxon>
        <taxon>Embryophyta</taxon>
        <taxon>Marchantiophyta</taxon>
        <taxon>Marchantiopsida</taxon>
        <taxon>Marchantiidae</taxon>
        <taxon>Marchantiales</taxon>
        <taxon>Ricciaceae</taxon>
        <taxon>Riccia</taxon>
    </lineage>
</organism>
<dbReference type="PANTHER" id="PTHR31286">
    <property type="entry name" value="GLYCINE-RICH CELL WALL STRUCTURAL PROTEIN 1.8-LIKE"/>
    <property type="match status" value="1"/>
</dbReference>
<evidence type="ECO:0000256" key="2">
    <source>
        <dbReference type="SAM" id="MobiDB-lite"/>
    </source>
</evidence>
<dbReference type="GO" id="GO:0008270">
    <property type="term" value="F:zinc ion binding"/>
    <property type="evidence" value="ECO:0007669"/>
    <property type="project" value="UniProtKB-KW"/>
</dbReference>
<feature type="region of interest" description="Disordered" evidence="2">
    <location>
        <begin position="396"/>
        <end position="473"/>
    </location>
</feature>
<name>A0ABD3GAJ0_9MARC</name>
<comment type="caution">
    <text evidence="4">The sequence shown here is derived from an EMBL/GenBank/DDBJ whole genome shotgun (WGS) entry which is preliminary data.</text>
</comment>
<evidence type="ECO:0000313" key="4">
    <source>
        <dbReference type="EMBL" id="KAL3675612.1"/>
    </source>
</evidence>
<dbReference type="Proteomes" id="UP001633002">
    <property type="component" value="Unassembled WGS sequence"/>
</dbReference>
<reference evidence="4 5" key="1">
    <citation type="submission" date="2024-09" db="EMBL/GenBank/DDBJ databases">
        <title>Chromosome-scale assembly of Riccia sorocarpa.</title>
        <authorList>
            <person name="Paukszto L."/>
        </authorList>
    </citation>
    <scope>NUCLEOTIDE SEQUENCE [LARGE SCALE GENOMIC DNA]</scope>
    <source>
        <strain evidence="4">LP-2024</strain>
        <tissue evidence="4">Aerial parts of the thallus</tissue>
    </source>
</reference>
<dbReference type="PROSITE" id="PS50158">
    <property type="entry name" value="ZF_CCHC"/>
    <property type="match status" value="1"/>
</dbReference>
<proteinExistence type="predicted"/>
<dbReference type="InterPro" id="IPR036875">
    <property type="entry name" value="Znf_CCHC_sf"/>
</dbReference>
<evidence type="ECO:0000313" key="5">
    <source>
        <dbReference type="Proteomes" id="UP001633002"/>
    </source>
</evidence>
<dbReference type="Gene3D" id="4.10.60.10">
    <property type="entry name" value="Zinc finger, CCHC-type"/>
    <property type="match status" value="1"/>
</dbReference>
<dbReference type="PANTHER" id="PTHR31286:SF180">
    <property type="entry name" value="OS10G0362600 PROTEIN"/>
    <property type="match status" value="1"/>
</dbReference>
<dbReference type="InterPro" id="IPR040256">
    <property type="entry name" value="At4g02000-like"/>
</dbReference>
<evidence type="ECO:0000256" key="1">
    <source>
        <dbReference type="PROSITE-ProRule" id="PRU00047"/>
    </source>
</evidence>
<keyword evidence="1" id="KW-0863">Zinc-finger</keyword>
<feature type="region of interest" description="Disordered" evidence="2">
    <location>
        <begin position="776"/>
        <end position="837"/>
    </location>
</feature>
<keyword evidence="1" id="KW-0862">Zinc</keyword>
<dbReference type="AlphaFoldDB" id="A0ABD3GAJ0"/>
<dbReference type="SUPFAM" id="SSF57756">
    <property type="entry name" value="Retrovirus zinc finger-like domains"/>
    <property type="match status" value="1"/>
</dbReference>
<feature type="compositionally biased region" description="Polar residues" evidence="2">
    <location>
        <begin position="111"/>
        <end position="130"/>
    </location>
</feature>
<dbReference type="InterPro" id="IPR001878">
    <property type="entry name" value="Znf_CCHC"/>
</dbReference>
<feature type="region of interest" description="Disordered" evidence="2">
    <location>
        <begin position="599"/>
        <end position="630"/>
    </location>
</feature>
<dbReference type="SMART" id="SM00343">
    <property type="entry name" value="ZnF_C2HC"/>
    <property type="match status" value="1"/>
</dbReference>
<gene>
    <name evidence="4" type="ORF">R1sor_025560</name>
</gene>
<dbReference type="EMBL" id="JBJQOH010000008">
    <property type="protein sequence ID" value="KAL3675612.1"/>
    <property type="molecule type" value="Genomic_DNA"/>
</dbReference>
<feature type="compositionally biased region" description="Polar residues" evidence="2">
    <location>
        <begin position="423"/>
        <end position="445"/>
    </location>
</feature>
<keyword evidence="1" id="KW-0479">Metal-binding</keyword>
<feature type="region of interest" description="Disordered" evidence="2">
    <location>
        <begin position="50"/>
        <end position="138"/>
    </location>
</feature>
<sequence>MRGGSAGMWRWRRRCDFGIISNDGTHSFDTPTGYSLESWEQYASGTWFQSEGETIPGDQREPHRTTSIRLLELPRADVTEGEGGGEGAPVNGTTSNKGSQAMYKQVDKDTATPSQTRGSPAAPGTQTSNAPAGPSVSWSDKVAVKNPFNGAAVTGDQEAITEDDITFAEGITDAQIREAFAELKWHQPSKPRQNPLRIPLDMEIARRTFGLLSKAGVMLFTAEEAPSRDRVIRWAEDTLINHMGFTVRMIRCIAQKHFLIVVGDADQREFLLKNAPGRMEGKMIQVSMWNPSYNYQEAAMTSKQIWVELPFVDPMIINHGKKMLEKLGPILYYAVVKTNEAKYSHIRACVMMRNLDCLHDSIILELPWGGEYTQEVDYTGLPDQCHKCRLRGHWAKDCPDRNGQQQDPTMNLEVGTGGGGANVPQSGVSPANNGSDQDQGNTGFTPVTRMGGARNRALSQPGQERRGQNDPSRNLSEVLEMGEDEEDPPDQQQHLDLVVGVASQQNSAQIQVERLEEAGEEEEKETSGHKPSHEDNDQCTEEVEERDETSTGEEENMDQEDECQTNKEGDEKEVTQRDQDACTEGRTNEVRRAMQQLWEEQNDTEGRNGKSQMEIGQGGGYTPKVSPDDKPLGVPVGRQGIPRYISGSTPRAATEEIHHGGHVGRTGTPRFITTPVTRQQSKTNWGQEATNVQVTPERKAVEKRRTLEDRSALLLRATHLEDRSRLRRQSNVGEGIYLENMPRTEVAVNLDILNGNVISTSEALAWIHRLDPWNAPDPNFNPPPPPPPPDHDPVGSENQNPPHEGGNEIPEEGNHEQEEVYRVPNHVEREGPAVVDA</sequence>
<feature type="domain" description="CCHC-type" evidence="3">
    <location>
        <begin position="385"/>
        <end position="400"/>
    </location>
</feature>
<keyword evidence="5" id="KW-1185">Reference proteome</keyword>
<feature type="compositionally biased region" description="Basic and acidic residues" evidence="2">
    <location>
        <begin position="812"/>
        <end position="831"/>
    </location>
</feature>
<accession>A0ABD3GAJ0</accession>
<feature type="compositionally biased region" description="Pro residues" evidence="2">
    <location>
        <begin position="779"/>
        <end position="788"/>
    </location>
</feature>
<protein>
    <recommendedName>
        <fullName evidence="3">CCHC-type domain-containing protein</fullName>
    </recommendedName>
</protein>
<feature type="compositionally biased region" description="Acidic residues" evidence="2">
    <location>
        <begin position="537"/>
        <end position="563"/>
    </location>
</feature>
<feature type="compositionally biased region" description="Basic and acidic residues" evidence="2">
    <location>
        <begin position="564"/>
        <end position="580"/>
    </location>
</feature>
<evidence type="ECO:0000259" key="3">
    <source>
        <dbReference type="PROSITE" id="PS50158"/>
    </source>
</evidence>
<feature type="region of interest" description="Disordered" evidence="2">
    <location>
        <begin position="513"/>
        <end position="587"/>
    </location>
</feature>